<dbReference type="Pfam" id="PF22922">
    <property type="entry name" value="GAF_NLP"/>
    <property type="match status" value="2"/>
</dbReference>
<dbReference type="InterPro" id="IPR055081">
    <property type="entry name" value="NLP1-9_GAF"/>
</dbReference>
<dbReference type="PROSITE" id="PS51519">
    <property type="entry name" value="RWP_RK"/>
    <property type="match status" value="1"/>
</dbReference>
<reference evidence="6" key="1">
    <citation type="submission" date="2015-12" db="EMBL/GenBank/DDBJ databases">
        <title>Update maize B73 reference genome by single molecule sequencing technologies.</title>
        <authorList>
            <consortium name="Maize Genome Sequencing Project"/>
            <person name="Ware D."/>
        </authorList>
    </citation>
    <scope>NUCLEOTIDE SEQUENCE [LARGE SCALE GENOMIC DNA]</scope>
    <source>
        <tissue evidence="6">Seedling</tissue>
    </source>
</reference>
<dbReference type="Gene3D" id="3.10.20.90">
    <property type="entry name" value="Phosphatidylinositol 3-kinase Catalytic Subunit, Chain A, domain 1"/>
    <property type="match status" value="1"/>
</dbReference>
<dbReference type="eggNOG" id="ENOG502QRI2">
    <property type="taxonomic scope" value="Eukaryota"/>
</dbReference>
<keyword evidence="3" id="KW-0804">Transcription</keyword>
<dbReference type="CDD" id="cd06407">
    <property type="entry name" value="PB1_NLP"/>
    <property type="match status" value="1"/>
</dbReference>
<protein>
    <submittedName>
        <fullName evidence="6">Protein NLP2</fullName>
    </submittedName>
</protein>
<feature type="region of interest" description="Disordered" evidence="5">
    <location>
        <begin position="68"/>
        <end position="95"/>
    </location>
</feature>
<evidence type="ECO:0000313" key="6">
    <source>
        <dbReference type="EMBL" id="ONL93335.1"/>
    </source>
</evidence>
<dbReference type="SMR" id="A0A1D6JMR3"/>
<dbReference type="Pfam" id="PF02042">
    <property type="entry name" value="RWP-RK"/>
    <property type="match status" value="1"/>
</dbReference>
<keyword evidence="2" id="KW-0238">DNA-binding</keyword>
<dbReference type="PANTHER" id="PTHR32002">
    <property type="entry name" value="PROTEIN NLP8"/>
    <property type="match status" value="1"/>
</dbReference>
<gene>
    <name evidence="6" type="ORF">ZEAMMB73_Zm00001d027510</name>
</gene>
<feature type="region of interest" description="Disordered" evidence="5">
    <location>
        <begin position="687"/>
        <end position="746"/>
    </location>
</feature>
<dbReference type="PaxDb" id="4577-GRMZM2G109509_P01"/>
<evidence type="ECO:0000256" key="4">
    <source>
        <dbReference type="ARBA" id="ARBA00023242"/>
    </source>
</evidence>
<proteinExistence type="predicted"/>
<evidence type="ECO:0000256" key="2">
    <source>
        <dbReference type="ARBA" id="ARBA00023125"/>
    </source>
</evidence>
<feature type="compositionally biased region" description="Low complexity" evidence="5">
    <location>
        <begin position="719"/>
        <end position="746"/>
    </location>
</feature>
<dbReference type="ExpressionAtlas" id="A0A1D6JMR3">
    <property type="expression patterns" value="baseline and differential"/>
</dbReference>
<keyword evidence="4" id="KW-0539">Nucleus</keyword>
<sequence length="942" mass="105038">MEQAPQTHGGGGLLACGVMEDVAVGDLDLMEELFMAAPGFDFSDFSQPGAGGESPGVCFSPLFDICSTTTTATPPPPPPSGDDNRDQPTPPRRGWVFQPRLEVDATVKERLRRALERIASLSQTQPGELLAQVWVPTVIGDRQVLTTCGQPFWLDCRNERLANYRTVSMKYQFSADETARTDLGMPGRVFVGRVPEWTPDVRYFSTEEYPRVHHAQYFDIRGSVALPIFEPRSRVCLGVVELVMTTEKVNYNAEIQNICSALKEVDLRSSDVSSDSRAKVTDTSYRAIIPEIVDVLRTVCETHKLPLAQTWIPCICQAKRGSRHTDEKLKYCVSTLDEACYVRDLNVNGFHEACSEHHLFRGEGVVGRAFATNEPCFSEDITASSKIQYPLSHHAKLFSLRAAVAIRLRSISTGSLDYVLEFFLPVDCIEIEEQRAMLNSLSITIQQTCYTLRVVSLKELVDEGSIETSALTPPEYDKSMHENIDEVCSGIGVPARTASLETSEEVSSWIASLVCAQNKGVKEMDGDLPFGFSKQEDEGFSVTAGWHTSPVIEPEGSIFSGFKQHEEYKVKEVTCLRDPSSSNLEKTVEKRRTKMEKTVSLEELRKHFAGSLKEAAKNLGVCPTTLKRICRQHGINRWPSRKIKKVGHSLKKLQMVIDSVHGSEGTVQLSSLYENFTKTTWSERELQGDATYPLSEEKGPLEPSVPDRYCEGRFTSHTSGSNSLSPSCSQSSNSSHGCSSGSKSQQHVSAPQLAVKKEVFMEENQSSTLLKAASHAELQMLPEERLVTLPRSHSQVLLSEQKPVENITGMQMSKPDSLKIKAMYGEERCIFRLQPSWGFEKLKEEILKRFGIAREVYVDLKYLDDESEWVLLTCNADLLECIDVYKSSSTQTVRILVHSSDHKLHTVFDITEDGTSVPLVQFVNSTGRRVESVGICRYEALD</sequence>
<accession>A0A1D6JMR3</accession>
<dbReference type="InterPro" id="IPR034891">
    <property type="entry name" value="PB1_NLP"/>
</dbReference>
<evidence type="ECO:0000256" key="3">
    <source>
        <dbReference type="ARBA" id="ARBA00023163"/>
    </source>
</evidence>
<name>A0A1D6JMR3_MAIZE</name>
<dbReference type="GO" id="GO:0003677">
    <property type="term" value="F:DNA binding"/>
    <property type="evidence" value="ECO:0007669"/>
    <property type="project" value="UniProtKB-KW"/>
</dbReference>
<dbReference type="InterPro" id="IPR000270">
    <property type="entry name" value="PB1_dom"/>
</dbReference>
<dbReference type="InterPro" id="IPR053793">
    <property type="entry name" value="PB1-like"/>
</dbReference>
<dbReference type="Pfam" id="PF00564">
    <property type="entry name" value="PB1"/>
    <property type="match status" value="1"/>
</dbReference>
<dbReference type="InParanoid" id="A0A1D6JMR3"/>
<organism evidence="6">
    <name type="scientific">Zea mays</name>
    <name type="common">Maize</name>
    <dbReference type="NCBI Taxonomy" id="4577"/>
    <lineage>
        <taxon>Eukaryota</taxon>
        <taxon>Viridiplantae</taxon>
        <taxon>Streptophyta</taxon>
        <taxon>Embryophyta</taxon>
        <taxon>Tracheophyta</taxon>
        <taxon>Spermatophyta</taxon>
        <taxon>Magnoliopsida</taxon>
        <taxon>Liliopsida</taxon>
        <taxon>Poales</taxon>
        <taxon>Poaceae</taxon>
        <taxon>PACMAD clade</taxon>
        <taxon>Panicoideae</taxon>
        <taxon>Andropogonodae</taxon>
        <taxon>Andropogoneae</taxon>
        <taxon>Tripsacinae</taxon>
        <taxon>Zea</taxon>
    </lineage>
</organism>
<dbReference type="STRING" id="4577.A0A1D6JMR3"/>
<dbReference type="SUPFAM" id="SSF54277">
    <property type="entry name" value="CAD &amp; PB1 domains"/>
    <property type="match status" value="1"/>
</dbReference>
<dbReference type="InterPro" id="IPR045012">
    <property type="entry name" value="NLP"/>
</dbReference>
<dbReference type="AlphaFoldDB" id="A0A1D6JMR3"/>
<accession>A0A317YCC0</accession>
<evidence type="ECO:0000256" key="1">
    <source>
        <dbReference type="ARBA" id="ARBA00023015"/>
    </source>
</evidence>
<evidence type="ECO:0000256" key="5">
    <source>
        <dbReference type="SAM" id="MobiDB-lite"/>
    </source>
</evidence>
<dbReference type="PANTHER" id="PTHR32002:SF44">
    <property type="entry name" value="PROTEIN NLP4"/>
    <property type="match status" value="1"/>
</dbReference>
<dbReference type="GO" id="GO:0003700">
    <property type="term" value="F:DNA-binding transcription factor activity"/>
    <property type="evidence" value="ECO:0007669"/>
    <property type="project" value="InterPro"/>
</dbReference>
<dbReference type="SMART" id="SM00666">
    <property type="entry name" value="PB1"/>
    <property type="match status" value="1"/>
</dbReference>
<dbReference type="PROSITE" id="PS51745">
    <property type="entry name" value="PB1"/>
    <property type="match status" value="1"/>
</dbReference>
<dbReference type="InterPro" id="IPR003035">
    <property type="entry name" value="RWP-RK_dom"/>
</dbReference>
<keyword evidence="1" id="KW-0805">Transcription regulation</keyword>
<dbReference type="FunCoup" id="A0A1D6JMR3">
    <property type="interactions" value="1429"/>
</dbReference>
<dbReference type="EMBL" id="CM007647">
    <property type="protein sequence ID" value="ONL93335.1"/>
    <property type="molecule type" value="Genomic_DNA"/>
</dbReference>